<dbReference type="EMBL" id="PECM01000005">
    <property type="protein sequence ID" value="TEA07365.1"/>
    <property type="molecule type" value="Genomic_DNA"/>
</dbReference>
<dbReference type="Proteomes" id="UP000295685">
    <property type="component" value="Unassembled WGS sequence"/>
</dbReference>
<dbReference type="EMBL" id="PECK01000008">
    <property type="protein sequence ID" value="TDZ92136.1"/>
    <property type="molecule type" value="Genomic_DNA"/>
</dbReference>
<comment type="caution">
    <text evidence="3">The sequence shown here is derived from an EMBL/GenBank/DDBJ whole genome shotgun (WGS) entry which is preliminary data.</text>
</comment>
<evidence type="ECO:0000313" key="5">
    <source>
        <dbReference type="Proteomes" id="UP000294844"/>
    </source>
</evidence>
<proteinExistence type="predicted"/>
<keyword evidence="5" id="KW-1185">Reference proteome</keyword>
<gene>
    <name evidence="4" type="ORF">CCUG60883_01398</name>
    <name evidence="3" type="ORF">CCUG60885_04250</name>
</gene>
<reference evidence="5 6" key="1">
    <citation type="journal article" date="2019" name="Sci. Rep.">
        <title>Extended insight into the Mycobacterium chelonae-abscessus complex through whole genome sequencing of Mycobacterium salmoniphilum outbreak and Mycobacterium salmoniphilum-like strains.</title>
        <authorList>
            <person name="Behra P.R.K."/>
            <person name="Das S."/>
            <person name="Pettersson B.M.F."/>
            <person name="Shirreff L."/>
            <person name="DuCote T."/>
            <person name="Jacobsson K.G."/>
            <person name="Ennis D.G."/>
            <person name="Kirsebom L.A."/>
        </authorList>
    </citation>
    <scope>NUCLEOTIDE SEQUENCE [LARGE SCALE GENOMIC DNA]</scope>
    <source>
        <strain evidence="4 5">CCUG 60883</strain>
        <strain evidence="3 6">CCUG 60885</strain>
    </source>
</reference>
<dbReference type="Pfam" id="PF05305">
    <property type="entry name" value="DUF732"/>
    <property type="match status" value="1"/>
</dbReference>
<evidence type="ECO:0000313" key="4">
    <source>
        <dbReference type="EMBL" id="TEA07365.1"/>
    </source>
</evidence>
<sequence length="101" mass="10900" precursor="true">MEVYYPLMIKIAGVAAAIAASVLLAPVAQADEDSYLNELSTQGFQVMWQSRPFLVSAGNGMCNDLNNGETPEQVASHWNYPNATPANLLAMARSAKRNLCP</sequence>
<evidence type="ECO:0000313" key="3">
    <source>
        <dbReference type="EMBL" id="TDZ92136.1"/>
    </source>
</evidence>
<evidence type="ECO:0000256" key="1">
    <source>
        <dbReference type="SAM" id="SignalP"/>
    </source>
</evidence>
<name>A0A4R8SC15_9MYCO</name>
<feature type="domain" description="DUF732" evidence="2">
    <location>
        <begin position="31"/>
        <end position="101"/>
    </location>
</feature>
<keyword evidence="1" id="KW-0732">Signal</keyword>
<dbReference type="InterPro" id="IPR007969">
    <property type="entry name" value="DUF732"/>
</dbReference>
<feature type="chain" id="PRO_5020206633" description="DUF732 domain-containing protein" evidence="1">
    <location>
        <begin position="31"/>
        <end position="101"/>
    </location>
</feature>
<organism evidence="3 6">
    <name type="scientific">Mycobacteroides salmoniphilum</name>
    <dbReference type="NCBI Taxonomy" id="404941"/>
    <lineage>
        <taxon>Bacteria</taxon>
        <taxon>Bacillati</taxon>
        <taxon>Actinomycetota</taxon>
        <taxon>Actinomycetes</taxon>
        <taxon>Mycobacteriales</taxon>
        <taxon>Mycobacteriaceae</taxon>
        <taxon>Mycobacteroides</taxon>
    </lineage>
</organism>
<dbReference type="AlphaFoldDB" id="A0A4R8SC15"/>
<evidence type="ECO:0000313" key="6">
    <source>
        <dbReference type="Proteomes" id="UP000295685"/>
    </source>
</evidence>
<evidence type="ECO:0000259" key="2">
    <source>
        <dbReference type="Pfam" id="PF05305"/>
    </source>
</evidence>
<accession>A0A4R8SC15</accession>
<feature type="signal peptide" evidence="1">
    <location>
        <begin position="1"/>
        <end position="30"/>
    </location>
</feature>
<protein>
    <recommendedName>
        <fullName evidence="2">DUF732 domain-containing protein</fullName>
    </recommendedName>
</protein>
<dbReference type="Proteomes" id="UP000294844">
    <property type="component" value="Unassembled WGS sequence"/>
</dbReference>